<accession>A0A1W2FLN3</accession>
<dbReference type="Proteomes" id="UP000192674">
    <property type="component" value="Unassembled WGS sequence"/>
</dbReference>
<dbReference type="OrthoDB" id="3695382at2"/>
<name>A0A1W2FLN3_KIBAR</name>
<feature type="signal peptide" evidence="1">
    <location>
        <begin position="1"/>
        <end position="23"/>
    </location>
</feature>
<dbReference type="RefSeq" id="WP_143446859.1">
    <property type="nucleotide sequence ID" value="NZ_FWXV01000008.1"/>
</dbReference>
<keyword evidence="1" id="KW-0732">Signal</keyword>
<evidence type="ECO:0000313" key="2">
    <source>
        <dbReference type="EMBL" id="SMD22566.1"/>
    </source>
</evidence>
<organism evidence="2 3">
    <name type="scientific">Kibdelosporangium aridum</name>
    <dbReference type="NCBI Taxonomy" id="2030"/>
    <lineage>
        <taxon>Bacteria</taxon>
        <taxon>Bacillati</taxon>
        <taxon>Actinomycetota</taxon>
        <taxon>Actinomycetes</taxon>
        <taxon>Pseudonocardiales</taxon>
        <taxon>Pseudonocardiaceae</taxon>
        <taxon>Kibdelosporangium</taxon>
    </lineage>
</organism>
<feature type="chain" id="PRO_5038480116" description="SH3 domain-containing protein" evidence="1">
    <location>
        <begin position="24"/>
        <end position="124"/>
    </location>
</feature>
<keyword evidence="3" id="KW-1185">Reference proteome</keyword>
<evidence type="ECO:0000256" key="1">
    <source>
        <dbReference type="SAM" id="SignalP"/>
    </source>
</evidence>
<proteinExistence type="predicted"/>
<reference evidence="2 3" key="1">
    <citation type="submission" date="2017-04" db="EMBL/GenBank/DDBJ databases">
        <authorList>
            <person name="Afonso C.L."/>
            <person name="Miller P.J."/>
            <person name="Scott M.A."/>
            <person name="Spackman E."/>
            <person name="Goraichik I."/>
            <person name="Dimitrov K.M."/>
            <person name="Suarez D.L."/>
            <person name="Swayne D.E."/>
        </authorList>
    </citation>
    <scope>NUCLEOTIDE SEQUENCE [LARGE SCALE GENOMIC DNA]</scope>
    <source>
        <strain evidence="2 3">DSM 43828</strain>
    </source>
</reference>
<protein>
    <recommendedName>
        <fullName evidence="4">SH3 domain-containing protein</fullName>
    </recommendedName>
</protein>
<sequence length="124" mass="13130">MRKFGKFAKLSAVAIGLSAVVVAAPASATTEQSSAAPAYSERCETGWVEVKAGVTNLPVRAWPSNSAPSYRTVKGGDVLPCVDQHYSIGENYSVCGGTNTNGWIIIQRSGQAVGYVLMMCVIDW</sequence>
<gene>
    <name evidence="2" type="ORF">SAMN05661093_07495</name>
</gene>
<dbReference type="EMBL" id="FWXV01000008">
    <property type="protein sequence ID" value="SMD22566.1"/>
    <property type="molecule type" value="Genomic_DNA"/>
</dbReference>
<dbReference type="AlphaFoldDB" id="A0A1W2FLN3"/>
<evidence type="ECO:0008006" key="4">
    <source>
        <dbReference type="Google" id="ProtNLM"/>
    </source>
</evidence>
<evidence type="ECO:0000313" key="3">
    <source>
        <dbReference type="Proteomes" id="UP000192674"/>
    </source>
</evidence>